<gene>
    <name evidence="2" type="ORF">BJ960_001681</name>
</gene>
<dbReference type="AlphaFoldDB" id="A0A852R7K7"/>
<reference evidence="2 3" key="1">
    <citation type="submission" date="2020-07" db="EMBL/GenBank/DDBJ databases">
        <title>Sequencing the genomes of 1000 actinobacteria strains.</title>
        <authorList>
            <person name="Klenk H.-P."/>
        </authorList>
    </citation>
    <scope>NUCLEOTIDE SEQUENCE [LARGE SCALE GENOMIC DNA]</scope>
    <source>
        <strain evidence="2 3">DSM 17380</strain>
    </source>
</reference>
<evidence type="ECO:0000256" key="1">
    <source>
        <dbReference type="SAM" id="MobiDB-lite"/>
    </source>
</evidence>
<accession>A0A852R7K7</accession>
<feature type="compositionally biased region" description="Pro residues" evidence="1">
    <location>
        <begin position="9"/>
        <end position="24"/>
    </location>
</feature>
<dbReference type="RefSeq" id="WP_185986945.1">
    <property type="nucleotide sequence ID" value="NZ_BAAALZ010000001.1"/>
</dbReference>
<dbReference type="Proteomes" id="UP000586095">
    <property type="component" value="Unassembled WGS sequence"/>
</dbReference>
<evidence type="ECO:0000313" key="2">
    <source>
        <dbReference type="EMBL" id="NYD26878.1"/>
    </source>
</evidence>
<evidence type="ECO:0000313" key="3">
    <source>
        <dbReference type="Proteomes" id="UP000586095"/>
    </source>
</evidence>
<evidence type="ECO:0008006" key="4">
    <source>
        <dbReference type="Google" id="ProtNLM"/>
    </source>
</evidence>
<dbReference type="EMBL" id="JACCBD010000001">
    <property type="protein sequence ID" value="NYD26878.1"/>
    <property type="molecule type" value="Genomic_DNA"/>
</dbReference>
<sequence length="213" mass="23101">MTSRDPSRSTPPRPPPPRALPSPPRVDHWPPAIRSAALLTGTLVRSGPGVRPVSWPDTAKTRCAALGGLLTDRYAAAEQTAAWIWGASRSPGRAVRLITLRSRAPAQFEHLELRGLAEISQFRLRDGDIAEIDAYSVTSRSRTVYDLLRSPEPLTQARLVAARLLMLTDPGIAAEAVERASSASPGERTRVAQRLPAHEDDPRTPRTARGVSS</sequence>
<comment type="caution">
    <text evidence="2">The sequence shown here is derived from an EMBL/GenBank/DDBJ whole genome shotgun (WGS) entry which is preliminary data.</text>
</comment>
<proteinExistence type="predicted"/>
<keyword evidence="3" id="KW-1185">Reference proteome</keyword>
<name>A0A852R7K7_9MICO</name>
<feature type="region of interest" description="Disordered" evidence="1">
    <location>
        <begin position="177"/>
        <end position="213"/>
    </location>
</feature>
<feature type="region of interest" description="Disordered" evidence="1">
    <location>
        <begin position="1"/>
        <end position="27"/>
    </location>
</feature>
<organism evidence="2 3">
    <name type="scientific">Leucobacter aridicollis</name>
    <dbReference type="NCBI Taxonomy" id="283878"/>
    <lineage>
        <taxon>Bacteria</taxon>
        <taxon>Bacillati</taxon>
        <taxon>Actinomycetota</taxon>
        <taxon>Actinomycetes</taxon>
        <taxon>Micrococcales</taxon>
        <taxon>Microbacteriaceae</taxon>
        <taxon>Leucobacter</taxon>
    </lineage>
</organism>
<protein>
    <recommendedName>
        <fullName evidence="4">AbiEi antitoxin C-terminal domain-containing protein</fullName>
    </recommendedName>
</protein>